<protein>
    <recommendedName>
        <fullName evidence="2">TfuA-like core domain-containing protein</fullName>
    </recommendedName>
</protein>
<organism evidence="3 4">
    <name type="scientific">Nonomuraea jabiensis</name>
    <dbReference type="NCBI Taxonomy" id="882448"/>
    <lineage>
        <taxon>Bacteria</taxon>
        <taxon>Bacillati</taxon>
        <taxon>Actinomycetota</taxon>
        <taxon>Actinomycetes</taxon>
        <taxon>Streptosporangiales</taxon>
        <taxon>Streptosporangiaceae</taxon>
        <taxon>Nonomuraea</taxon>
    </lineage>
</organism>
<dbReference type="RefSeq" id="WP_185072114.1">
    <property type="nucleotide sequence ID" value="NZ_JACHMB010000001.1"/>
</dbReference>
<keyword evidence="4" id="KW-1185">Reference proteome</keyword>
<dbReference type="AlphaFoldDB" id="A0A7W9LCG5"/>
<reference evidence="3 4" key="1">
    <citation type="submission" date="2020-08" db="EMBL/GenBank/DDBJ databases">
        <title>Sequencing the genomes of 1000 actinobacteria strains.</title>
        <authorList>
            <person name="Klenk H.-P."/>
        </authorList>
    </citation>
    <scope>NUCLEOTIDE SEQUENCE [LARGE SCALE GENOMIC DNA]</scope>
    <source>
        <strain evidence="3 4">DSM 45507</strain>
    </source>
</reference>
<evidence type="ECO:0000259" key="2">
    <source>
        <dbReference type="Pfam" id="PF07812"/>
    </source>
</evidence>
<dbReference type="Proteomes" id="UP000579153">
    <property type="component" value="Unassembled WGS sequence"/>
</dbReference>
<feature type="compositionally biased region" description="Polar residues" evidence="1">
    <location>
        <begin position="464"/>
        <end position="482"/>
    </location>
</feature>
<evidence type="ECO:0000313" key="3">
    <source>
        <dbReference type="EMBL" id="MBB5778705.1"/>
    </source>
</evidence>
<dbReference type="InterPro" id="IPR012924">
    <property type="entry name" value="TfuA_core"/>
</dbReference>
<dbReference type="EMBL" id="JACHMB010000001">
    <property type="protein sequence ID" value="MBB5778705.1"/>
    <property type="molecule type" value="Genomic_DNA"/>
</dbReference>
<name>A0A7W9LCG5_9ACTN</name>
<dbReference type="Pfam" id="PF07812">
    <property type="entry name" value="TfuA"/>
    <property type="match status" value="1"/>
</dbReference>
<evidence type="ECO:0000313" key="4">
    <source>
        <dbReference type="Proteomes" id="UP000579153"/>
    </source>
</evidence>
<gene>
    <name evidence="3" type="ORF">HD596_005461</name>
</gene>
<proteinExistence type="predicted"/>
<feature type="region of interest" description="Disordered" evidence="1">
    <location>
        <begin position="463"/>
        <end position="482"/>
    </location>
</feature>
<feature type="domain" description="TfuA-like core" evidence="2">
    <location>
        <begin position="49"/>
        <end position="168"/>
    </location>
</feature>
<sequence length="482" mass="53385">MTRYLFVGPSLPEAADLLAADDITVLPPVAAGDLLKLAPQQGDVVGIIDGYFRQTRAVRHKEILSLIQTGVTVLGAASMGALRAAELDTFGMHGVGRIYRDYLEGRLTADDEVALLHGPAEERYRPLSEALVNIRATLSLCIQEGILDEPTAAHLVAVLARRPYRLRSYPELIQLAREAVIPAAKVEALRLLCATRAVNLKRDDALQLVHRLRMPHESRANGTTHPSPNFTMAPTVYVHRWQLGARSLDTEDGRTAEMSVLRMCQLFARDYPDFYRDLVFNHLVQECASNCRTQHTEATLDRALEHARHRNVIPDPRSDNLEELSFLDLWLTPSERTSRPLKDQLGTFLVRSFQLTPGAPADGLALDALRRRPIVSTAAKLVNAAKSVNEHAQQTQSIFDIHTLSADRILTHISERWGAEPGALELHALDRGIGSRDVLVAAARPYYLLARYNPDLMDLRIDHSNVSPSSPAETQSSAPGKM</sequence>
<evidence type="ECO:0000256" key="1">
    <source>
        <dbReference type="SAM" id="MobiDB-lite"/>
    </source>
</evidence>
<comment type="caution">
    <text evidence="3">The sequence shown here is derived from an EMBL/GenBank/DDBJ whole genome shotgun (WGS) entry which is preliminary data.</text>
</comment>
<accession>A0A7W9LCG5</accession>